<dbReference type="NCBIfam" id="TIGR02595">
    <property type="entry name" value="PEP_CTERM"/>
    <property type="match status" value="1"/>
</dbReference>
<evidence type="ECO:0000313" key="3">
    <source>
        <dbReference type="EMBL" id="MFD1787585.1"/>
    </source>
</evidence>
<feature type="domain" description="Ice-binding protein C-terminal" evidence="2">
    <location>
        <begin position="157"/>
        <end position="181"/>
    </location>
</feature>
<name>A0ABW4NE30_9SPHN</name>
<evidence type="ECO:0000259" key="2">
    <source>
        <dbReference type="Pfam" id="PF07589"/>
    </source>
</evidence>
<comment type="caution">
    <text evidence="3">The sequence shown here is derived from an EMBL/GenBank/DDBJ whole genome shotgun (WGS) entry which is preliminary data.</text>
</comment>
<dbReference type="RefSeq" id="WP_380939956.1">
    <property type="nucleotide sequence ID" value="NZ_JBHUFC010000003.1"/>
</dbReference>
<dbReference type="EMBL" id="JBHUFC010000003">
    <property type="protein sequence ID" value="MFD1787585.1"/>
    <property type="molecule type" value="Genomic_DNA"/>
</dbReference>
<evidence type="ECO:0000313" key="4">
    <source>
        <dbReference type="Proteomes" id="UP001597283"/>
    </source>
</evidence>
<organism evidence="3 4">
    <name type="scientific">Sphingomonas floccifaciens</name>
    <dbReference type="NCBI Taxonomy" id="1844115"/>
    <lineage>
        <taxon>Bacteria</taxon>
        <taxon>Pseudomonadati</taxon>
        <taxon>Pseudomonadota</taxon>
        <taxon>Alphaproteobacteria</taxon>
        <taxon>Sphingomonadales</taxon>
        <taxon>Sphingomonadaceae</taxon>
        <taxon>Sphingomonas</taxon>
    </lineage>
</organism>
<keyword evidence="1" id="KW-0732">Signal</keyword>
<feature type="signal peptide" evidence="1">
    <location>
        <begin position="1"/>
        <end position="21"/>
    </location>
</feature>
<keyword evidence="4" id="KW-1185">Reference proteome</keyword>
<dbReference type="InterPro" id="IPR013424">
    <property type="entry name" value="Ice-binding_C"/>
</dbReference>
<sequence>MKLASIACAAVAVAVATPASAAVYTFNTSVGAGSATGSITTDDTIGVLSGANITAFNILINDGADSFTVTNNNGSVLIGGNALTATSTGLSFDFSAQGANYALFQNPFPGSSVNYFCLQTVGCYFPAEAGIGIRLQGELLNSSLSGNVQFAQAAAAAVPEPATWAMMLIGFGGIGASMRRRKQVAAVNFA</sequence>
<protein>
    <submittedName>
        <fullName evidence="3">PEPxxWA-CTERM sorting domain-containing protein</fullName>
    </submittedName>
</protein>
<dbReference type="NCBIfam" id="NF035944">
    <property type="entry name" value="PEPxxWA-CTERM"/>
    <property type="match status" value="1"/>
</dbReference>
<dbReference type="Proteomes" id="UP001597283">
    <property type="component" value="Unassembled WGS sequence"/>
</dbReference>
<feature type="chain" id="PRO_5047541543" evidence="1">
    <location>
        <begin position="22"/>
        <end position="190"/>
    </location>
</feature>
<reference evidence="4" key="1">
    <citation type="journal article" date="2019" name="Int. J. Syst. Evol. Microbiol.">
        <title>The Global Catalogue of Microorganisms (GCM) 10K type strain sequencing project: providing services to taxonomists for standard genome sequencing and annotation.</title>
        <authorList>
            <consortium name="The Broad Institute Genomics Platform"/>
            <consortium name="The Broad Institute Genome Sequencing Center for Infectious Disease"/>
            <person name="Wu L."/>
            <person name="Ma J."/>
        </authorList>
    </citation>
    <scope>NUCLEOTIDE SEQUENCE [LARGE SCALE GENOMIC DNA]</scope>
    <source>
        <strain evidence="4">Q85</strain>
    </source>
</reference>
<evidence type="ECO:0000256" key="1">
    <source>
        <dbReference type="SAM" id="SignalP"/>
    </source>
</evidence>
<accession>A0ABW4NE30</accession>
<proteinExistence type="predicted"/>
<dbReference type="Pfam" id="PF07589">
    <property type="entry name" value="PEP-CTERM"/>
    <property type="match status" value="1"/>
</dbReference>
<gene>
    <name evidence="3" type="ORF">ACFSC3_08375</name>
</gene>